<accession>W7U8R6</accession>
<evidence type="ECO:0000256" key="1">
    <source>
        <dbReference type="SAM" id="MobiDB-lite"/>
    </source>
</evidence>
<feature type="compositionally biased region" description="Low complexity" evidence="1">
    <location>
        <begin position="166"/>
        <end position="177"/>
    </location>
</feature>
<dbReference type="InterPro" id="IPR036249">
    <property type="entry name" value="Thioredoxin-like_sf"/>
</dbReference>
<dbReference type="PANTHER" id="PTHR47682:SF1">
    <property type="entry name" value="TETRATRICOPEPTIDE REPEAT (TPR)-CONTAINING PROTEIN"/>
    <property type="match status" value="1"/>
</dbReference>
<reference evidence="2 3" key="1">
    <citation type="journal article" date="2014" name="Mol. Plant">
        <title>Chromosome Scale Genome Assembly and Transcriptome Profiling of Nannochloropsis gaditana in Nitrogen Depletion.</title>
        <authorList>
            <person name="Corteggiani Carpinelli E."/>
            <person name="Telatin A."/>
            <person name="Vitulo N."/>
            <person name="Forcato C."/>
            <person name="D'Angelo M."/>
            <person name="Schiavon R."/>
            <person name="Vezzi A."/>
            <person name="Giacometti G.M."/>
            <person name="Morosinotto T."/>
            <person name="Valle G."/>
        </authorList>
    </citation>
    <scope>NUCLEOTIDE SEQUENCE [LARGE SCALE GENOMIC DNA]</scope>
    <source>
        <strain evidence="2 3">B-31</strain>
    </source>
</reference>
<name>W7U8R6_9STRA</name>
<proteinExistence type="predicted"/>
<dbReference type="EMBL" id="AZIL01000169">
    <property type="protein sequence ID" value="EWM29349.1"/>
    <property type="molecule type" value="Genomic_DNA"/>
</dbReference>
<dbReference type="InterPro" id="IPR011990">
    <property type="entry name" value="TPR-like_helical_dom_sf"/>
</dbReference>
<dbReference type="Proteomes" id="UP000019335">
    <property type="component" value="Chromosome 3"/>
</dbReference>
<dbReference type="OrthoDB" id="201014at2759"/>
<dbReference type="CDD" id="cd02980">
    <property type="entry name" value="TRX_Fd_family"/>
    <property type="match status" value="1"/>
</dbReference>
<keyword evidence="3" id="KW-1185">Reference proteome</keyword>
<evidence type="ECO:0000313" key="2">
    <source>
        <dbReference type="EMBL" id="EWM29349.1"/>
    </source>
</evidence>
<evidence type="ECO:0008006" key="4">
    <source>
        <dbReference type="Google" id="ProtNLM"/>
    </source>
</evidence>
<gene>
    <name evidence="2" type="ORF">Naga_100028g1</name>
</gene>
<dbReference type="SUPFAM" id="SSF52833">
    <property type="entry name" value="Thioredoxin-like"/>
    <property type="match status" value="1"/>
</dbReference>
<organism evidence="2 3">
    <name type="scientific">Nannochloropsis gaditana</name>
    <dbReference type="NCBI Taxonomy" id="72520"/>
    <lineage>
        <taxon>Eukaryota</taxon>
        <taxon>Sar</taxon>
        <taxon>Stramenopiles</taxon>
        <taxon>Ochrophyta</taxon>
        <taxon>Eustigmatophyceae</taxon>
        <taxon>Eustigmatales</taxon>
        <taxon>Monodopsidaceae</taxon>
        <taxon>Nannochloropsis</taxon>
    </lineage>
</organism>
<protein>
    <recommendedName>
        <fullName evidence="4">Tetratricopeptide-like helical</fullName>
    </recommendedName>
</protein>
<sequence length="375" mass="40508">MGGACENRLERGLASLEASITLFITLSPAREQPIRLHLTGPVSCLREGPQGCVYVPGYFGHSGATRCSSPHSVASRHELQQPIMSPMRSSPRSFPYPARKASFVVSVLWLLLHLSLVAHGFSPGSVIRGPRASPGCPSASSPPPPGRALRRVRGNIYVEVSSTAYPGTSGTRGGSSTPPLPASSGVRGDPVTVQQVFICTSRWCMQRGAGATMGSFIGLTPYGSKVRVQGVDCLGRCNRGPNLRLLRSNGTFEELSYVDSVDKVYDVFTSQLGIRINQSSADCLKLNFQGNAHLDKNEVDRAIECYDKAIPLSHRGQEGVLRVMRSTAYLQRAYTHFMQFRELVEQAAQPLPDQAFLAFLQATHASSPFLTGSTA</sequence>
<dbReference type="SUPFAM" id="SSF48452">
    <property type="entry name" value="TPR-like"/>
    <property type="match status" value="1"/>
</dbReference>
<dbReference type="AlphaFoldDB" id="W7U8R6"/>
<dbReference type="PANTHER" id="PTHR47682">
    <property type="entry name" value="TETRATRICOPEPTIDE REPEAT (TPR)-CONTAINING PROTEIN"/>
    <property type="match status" value="1"/>
</dbReference>
<feature type="region of interest" description="Disordered" evidence="1">
    <location>
        <begin position="163"/>
        <end position="187"/>
    </location>
</feature>
<evidence type="ECO:0000313" key="3">
    <source>
        <dbReference type="Proteomes" id="UP000019335"/>
    </source>
</evidence>
<comment type="caution">
    <text evidence="2">The sequence shown here is derived from an EMBL/GenBank/DDBJ whole genome shotgun (WGS) entry which is preliminary data.</text>
</comment>